<dbReference type="GO" id="GO:0005634">
    <property type="term" value="C:nucleus"/>
    <property type="evidence" value="ECO:0007669"/>
    <property type="project" value="UniProtKB-SubCell"/>
</dbReference>
<dbReference type="UniPathway" id="UPA00886"/>
<dbReference type="Pfam" id="PF11789">
    <property type="entry name" value="zf-Nse"/>
    <property type="match status" value="1"/>
</dbReference>
<dbReference type="GO" id="GO:0016925">
    <property type="term" value="P:protein sumoylation"/>
    <property type="evidence" value="ECO:0007669"/>
    <property type="project" value="UniProtKB-UniPathway"/>
</dbReference>
<dbReference type="Proteomes" id="UP000246740">
    <property type="component" value="Unassembled WGS sequence"/>
</dbReference>
<evidence type="ECO:0000256" key="2">
    <source>
        <dbReference type="ARBA" id="ARBA00004718"/>
    </source>
</evidence>
<dbReference type="InParanoid" id="A0A317XHN2"/>
<evidence type="ECO:0000256" key="8">
    <source>
        <dbReference type="ARBA" id="ARBA00022833"/>
    </source>
</evidence>
<evidence type="ECO:0000256" key="7">
    <source>
        <dbReference type="ARBA" id="ARBA00022786"/>
    </source>
</evidence>
<dbReference type="FunCoup" id="A0A317XHN2">
    <property type="interactions" value="125"/>
</dbReference>
<dbReference type="GO" id="GO:0061665">
    <property type="term" value="F:SUMO ligase activity"/>
    <property type="evidence" value="ECO:0007669"/>
    <property type="project" value="TreeGrafter"/>
</dbReference>
<comment type="pathway">
    <text evidence="2">Protein modification; protein sumoylation.</text>
</comment>
<keyword evidence="9" id="KW-0539">Nucleus</keyword>
<keyword evidence="14" id="KW-1185">Reference proteome</keyword>
<dbReference type="CDD" id="cd16651">
    <property type="entry name" value="SPL-RING_NSE2"/>
    <property type="match status" value="1"/>
</dbReference>
<reference evidence="13 14" key="1">
    <citation type="journal article" date="2018" name="Mol. Biol. Evol.">
        <title>Broad Genomic Sampling Reveals a Smut Pathogenic Ancestry of the Fungal Clade Ustilaginomycotina.</title>
        <authorList>
            <person name="Kijpornyongpan T."/>
            <person name="Mondo S.J."/>
            <person name="Barry K."/>
            <person name="Sandor L."/>
            <person name="Lee J."/>
            <person name="Lipzen A."/>
            <person name="Pangilinan J."/>
            <person name="LaButti K."/>
            <person name="Hainaut M."/>
            <person name="Henrissat B."/>
            <person name="Grigoriev I.V."/>
            <person name="Spatafora J.W."/>
            <person name="Aime M.C."/>
        </authorList>
    </citation>
    <scope>NUCLEOTIDE SEQUENCE [LARGE SCALE GENOMIC DNA]</scope>
    <source>
        <strain evidence="13 14">MCA 3645</strain>
    </source>
</reference>
<dbReference type="Gene3D" id="3.30.40.10">
    <property type="entry name" value="Zinc/RING finger domain, C3HC4 (zinc finger)"/>
    <property type="match status" value="1"/>
</dbReference>
<accession>A0A317XHN2</accession>
<dbReference type="OrthoDB" id="26899at2759"/>
<dbReference type="GO" id="GO:0000724">
    <property type="term" value="P:double-strand break repair via homologous recombination"/>
    <property type="evidence" value="ECO:0007669"/>
    <property type="project" value="InterPro"/>
</dbReference>
<dbReference type="GO" id="GO:0008270">
    <property type="term" value="F:zinc ion binding"/>
    <property type="evidence" value="ECO:0007669"/>
    <property type="project" value="UniProtKB-KW"/>
</dbReference>
<keyword evidence="5" id="KW-0479">Metal-binding</keyword>
<dbReference type="SUPFAM" id="SSF57850">
    <property type="entry name" value="RING/U-box"/>
    <property type="match status" value="1"/>
</dbReference>
<evidence type="ECO:0000256" key="3">
    <source>
        <dbReference type="ARBA" id="ARBA00008212"/>
    </source>
</evidence>
<evidence type="ECO:0000256" key="1">
    <source>
        <dbReference type="ARBA" id="ARBA00004123"/>
    </source>
</evidence>
<sequence length="317" mass="35440">MPVSSRKRRIAASDDEAEEPIRVKQQPSSNPLAATARSQATTVETTIVEGSAPSTSLPAQLEDLRPAPLDKGQGPNLRRMLNDFKYQQDAIAKTIELLLETADHTAEAFRHDKNAELLKQADEDLRQLLDLQVNKAARKRALEEMLQDLEGGVEIANPVERYNTAVQGQMDAYNRKTARQKYSKNEHYHNFRDMWWSATEEGAMPPVRDLIPAENGDEADSDDEIVAGGVTQNFRCPITTNLLEDPWTNTACKHSYSGAAILEFIQTNNTCPAASCVARVTRSTIGPDPQLKKKVAAFKRREEERQLARRNTSQILD</sequence>
<evidence type="ECO:0000256" key="11">
    <source>
        <dbReference type="SAM" id="MobiDB-lite"/>
    </source>
</evidence>
<dbReference type="PANTHER" id="PTHR21330">
    <property type="entry name" value="E3 SUMO-PROTEIN LIGASE NSE2"/>
    <property type="match status" value="1"/>
</dbReference>
<comment type="similarity">
    <text evidence="3">Belongs to the NSE2 family.</text>
</comment>
<feature type="domain" description="SP-RING-type" evidence="12">
    <location>
        <begin position="221"/>
        <end position="300"/>
    </location>
</feature>
<keyword evidence="8" id="KW-0862">Zinc</keyword>
<keyword evidence="6 10" id="KW-0863">Zinc-finger</keyword>
<dbReference type="PROSITE" id="PS51044">
    <property type="entry name" value="ZF_SP_RING"/>
    <property type="match status" value="1"/>
</dbReference>
<dbReference type="GO" id="GO:0030915">
    <property type="term" value="C:Smc5-Smc6 complex"/>
    <property type="evidence" value="ECO:0007669"/>
    <property type="project" value="InterPro"/>
</dbReference>
<dbReference type="InterPro" id="IPR026846">
    <property type="entry name" value="Nse2(Mms21)"/>
</dbReference>
<protein>
    <recommendedName>
        <fullName evidence="12">SP-RING-type domain-containing protein</fullName>
    </recommendedName>
</protein>
<proteinExistence type="inferred from homology"/>
<name>A0A317XHN2_9BASI</name>
<evidence type="ECO:0000256" key="10">
    <source>
        <dbReference type="PROSITE-ProRule" id="PRU00452"/>
    </source>
</evidence>
<dbReference type="PANTHER" id="PTHR21330:SF1">
    <property type="entry name" value="E3 SUMO-PROTEIN LIGASE NSE2"/>
    <property type="match status" value="1"/>
</dbReference>
<evidence type="ECO:0000256" key="6">
    <source>
        <dbReference type="ARBA" id="ARBA00022771"/>
    </source>
</evidence>
<dbReference type="STRING" id="1882483.A0A317XHN2"/>
<gene>
    <name evidence="13" type="ORF">BCV70DRAFT_239622</name>
</gene>
<evidence type="ECO:0000313" key="14">
    <source>
        <dbReference type="Proteomes" id="UP000246740"/>
    </source>
</evidence>
<evidence type="ECO:0000256" key="9">
    <source>
        <dbReference type="ARBA" id="ARBA00023242"/>
    </source>
</evidence>
<evidence type="ECO:0000313" key="13">
    <source>
        <dbReference type="EMBL" id="PWY97317.1"/>
    </source>
</evidence>
<comment type="subcellular location">
    <subcellularLocation>
        <location evidence="1">Nucleus</location>
    </subcellularLocation>
</comment>
<keyword evidence="7" id="KW-0833">Ubl conjugation pathway</keyword>
<keyword evidence="4" id="KW-0808">Transferase</keyword>
<organism evidence="13 14">
    <name type="scientific">Testicularia cyperi</name>
    <dbReference type="NCBI Taxonomy" id="1882483"/>
    <lineage>
        <taxon>Eukaryota</taxon>
        <taxon>Fungi</taxon>
        <taxon>Dikarya</taxon>
        <taxon>Basidiomycota</taxon>
        <taxon>Ustilaginomycotina</taxon>
        <taxon>Ustilaginomycetes</taxon>
        <taxon>Ustilaginales</taxon>
        <taxon>Anthracoideaceae</taxon>
        <taxon>Testicularia</taxon>
    </lineage>
</organism>
<evidence type="ECO:0000256" key="5">
    <source>
        <dbReference type="ARBA" id="ARBA00022723"/>
    </source>
</evidence>
<dbReference type="EMBL" id="KZ819211">
    <property type="protein sequence ID" value="PWY97317.1"/>
    <property type="molecule type" value="Genomic_DNA"/>
</dbReference>
<feature type="compositionally biased region" description="Basic residues" evidence="11">
    <location>
        <begin position="1"/>
        <end position="10"/>
    </location>
</feature>
<evidence type="ECO:0000259" key="12">
    <source>
        <dbReference type="PROSITE" id="PS51044"/>
    </source>
</evidence>
<dbReference type="InterPro" id="IPR013083">
    <property type="entry name" value="Znf_RING/FYVE/PHD"/>
</dbReference>
<feature type="compositionally biased region" description="Polar residues" evidence="11">
    <location>
        <begin position="25"/>
        <end position="42"/>
    </location>
</feature>
<dbReference type="AlphaFoldDB" id="A0A317XHN2"/>
<evidence type="ECO:0000256" key="4">
    <source>
        <dbReference type="ARBA" id="ARBA00022679"/>
    </source>
</evidence>
<feature type="region of interest" description="Disordered" evidence="11">
    <location>
        <begin position="1"/>
        <end position="42"/>
    </location>
</feature>
<dbReference type="InterPro" id="IPR004181">
    <property type="entry name" value="Znf_MIZ"/>
</dbReference>